<proteinExistence type="predicted"/>
<dbReference type="InterPro" id="IPR012337">
    <property type="entry name" value="RNaseH-like_sf"/>
</dbReference>
<dbReference type="InterPro" id="IPR043502">
    <property type="entry name" value="DNA/RNA_pol_sf"/>
</dbReference>
<feature type="compositionally biased region" description="Low complexity" evidence="5">
    <location>
        <begin position="75"/>
        <end position="94"/>
    </location>
</feature>
<evidence type="ECO:0000256" key="3">
    <source>
        <dbReference type="ARBA" id="ARBA00022750"/>
    </source>
</evidence>
<evidence type="ECO:0000256" key="5">
    <source>
        <dbReference type="SAM" id="MobiDB-lite"/>
    </source>
</evidence>
<evidence type="ECO:0000256" key="1">
    <source>
        <dbReference type="ARBA" id="ARBA00022670"/>
    </source>
</evidence>
<evidence type="ECO:0000256" key="4">
    <source>
        <dbReference type="ARBA" id="ARBA00022801"/>
    </source>
</evidence>
<evidence type="ECO:0000259" key="6">
    <source>
        <dbReference type="PROSITE" id="PS50994"/>
    </source>
</evidence>
<keyword evidence="4" id="KW-0378">Hydrolase</keyword>
<dbReference type="PANTHER" id="PTHR42648:SF26">
    <property type="entry name" value="INTEGRASE CATALYTIC DOMAIN-CONTAINING PROTEIN"/>
    <property type="match status" value="1"/>
</dbReference>
<dbReference type="SUPFAM" id="SSF56672">
    <property type="entry name" value="DNA/RNA polymerases"/>
    <property type="match status" value="1"/>
</dbReference>
<sequence length="957" mass="105310">MCALLAASGAQVPEAEKTEVLLASLPFDFKAIVSSASLYSEPVPFKRLVDPLIDCERRQLQAVQEVAMHVNLVEGASSPARDGSARGGRPPSSGRGRGFRPRTQCQICNRFGHTAQRCFYRYNRDDDGPCYDPSSASAPYSSPASGFPPGHDSVVPQTDFGEWPSRRMKLSHLDDRQVQGYGQPNFGGQGFGQPNANGPNLVHRPTYVGNSGPGNFVSNGPTNNCVQFGSVALWRTKPRERVYSGSDSCIGLPRVGDLNASDYSDSFSSHINTAQIGSNDGGTDSYIPMPVGSASSYPDSGSSNHDYRDASALQDATPYLGMSSLLMGDGTPAPISSIGNGVLPTQSKLLRLSDVLCVPRILKNSLSVSQFAHDNDVFFEFHPTYCVVKDIKTREPLLRGHIRDGLYQFSLPVLSTQLVEATSTTSSTLQNTSANCNVFSLWHNRLGHPSTTVVKSVLNKCKIDVGNNACLASGLANVACGKNWYYISFADMCTRFTWVYLLRQKSQAVHCFVQFQQLVKTQFGKSIKQEYRAFSSVLTSQGIVHRLTCPYTSEQNGVAERKHRHIVDMGITLLAQARLPMDYWGYAFCCAVHLISRFPTPVLQGQTPFKALYGCKPTYEHLRVFECYCYPYLRLFMAHTFLGYSAQHKGYLCLLPSGKVIVSKHVVFDETKFLLSEPVSTSYLPVQRLYVSTFVLIVQTDGSSSTVSSVLHPSPLCSQQATCSLPSPLDTAQPEVGSEREALSSPLFDSNTDFRCENGVASPSDNQPPVLLVINNHPMVTRVKASVFKPKAMLVETVEPSTIEEALLSPERHAAAQAEYDALIRNSTWELVPRPPHRKIIGCKWLFKIKRNPDGTVARRKARLVAKGYSQVPGCDFKETFSPIIKPATIQVILSIAVSKGWLLRQVDVNNAFLNGNLDTEVFMHQPPRYEQYDSDGQPLVCHLKKALYGLRQAPCA</sequence>
<dbReference type="Pfam" id="PF07727">
    <property type="entry name" value="RVT_2"/>
    <property type="match status" value="1"/>
</dbReference>
<dbReference type="InterPro" id="IPR057670">
    <property type="entry name" value="SH3_retrovirus"/>
</dbReference>
<dbReference type="InterPro" id="IPR001584">
    <property type="entry name" value="Integrase_cat-core"/>
</dbReference>
<evidence type="ECO:0000313" key="8">
    <source>
        <dbReference type="Proteomes" id="UP000325315"/>
    </source>
</evidence>
<dbReference type="Pfam" id="PF25597">
    <property type="entry name" value="SH3_retrovirus"/>
    <property type="match status" value="1"/>
</dbReference>
<dbReference type="GO" id="GO:0046872">
    <property type="term" value="F:metal ion binding"/>
    <property type="evidence" value="ECO:0007669"/>
    <property type="project" value="UniProtKB-KW"/>
</dbReference>
<name>A0A5B6WJG1_9ROSI</name>
<dbReference type="PROSITE" id="PS50994">
    <property type="entry name" value="INTEGRASE"/>
    <property type="match status" value="1"/>
</dbReference>
<feature type="region of interest" description="Disordered" evidence="5">
    <location>
        <begin position="74"/>
        <end position="101"/>
    </location>
</feature>
<feature type="domain" description="Integrase catalytic" evidence="6">
    <location>
        <begin position="445"/>
        <end position="616"/>
    </location>
</feature>
<keyword evidence="1" id="KW-0645">Protease</keyword>
<dbReference type="Pfam" id="PF22936">
    <property type="entry name" value="Pol_BBD"/>
    <property type="match status" value="1"/>
</dbReference>
<evidence type="ECO:0000256" key="2">
    <source>
        <dbReference type="ARBA" id="ARBA00022723"/>
    </source>
</evidence>
<accession>A0A5B6WJG1</accession>
<dbReference type="InterPro" id="IPR054722">
    <property type="entry name" value="PolX-like_BBD"/>
</dbReference>
<dbReference type="GO" id="GO:0015074">
    <property type="term" value="P:DNA integration"/>
    <property type="evidence" value="ECO:0007669"/>
    <property type="project" value="InterPro"/>
</dbReference>
<protein>
    <submittedName>
        <fullName evidence="7">Retrovirus-related Pol polyprotein from transposon TNT 1-94</fullName>
    </submittedName>
</protein>
<dbReference type="GO" id="GO:0006508">
    <property type="term" value="P:proteolysis"/>
    <property type="evidence" value="ECO:0007669"/>
    <property type="project" value="UniProtKB-KW"/>
</dbReference>
<evidence type="ECO:0000313" key="7">
    <source>
        <dbReference type="EMBL" id="KAA3481454.1"/>
    </source>
</evidence>
<dbReference type="SUPFAM" id="SSF53098">
    <property type="entry name" value="Ribonuclease H-like"/>
    <property type="match status" value="1"/>
</dbReference>
<dbReference type="Gene3D" id="3.30.420.10">
    <property type="entry name" value="Ribonuclease H-like superfamily/Ribonuclease H"/>
    <property type="match status" value="1"/>
</dbReference>
<dbReference type="OrthoDB" id="1749397at2759"/>
<dbReference type="GO" id="GO:0003676">
    <property type="term" value="F:nucleic acid binding"/>
    <property type="evidence" value="ECO:0007669"/>
    <property type="project" value="InterPro"/>
</dbReference>
<dbReference type="AlphaFoldDB" id="A0A5B6WJG1"/>
<gene>
    <name evidence="7" type="ORF">EPI10_021821</name>
</gene>
<keyword evidence="3" id="KW-0064">Aspartyl protease</keyword>
<reference evidence="8" key="1">
    <citation type="journal article" date="2019" name="Plant Biotechnol. J.">
        <title>Genome sequencing of the Australian wild diploid species Gossypium australe highlights disease resistance and delayed gland morphogenesis.</title>
        <authorList>
            <person name="Cai Y."/>
            <person name="Cai X."/>
            <person name="Wang Q."/>
            <person name="Wang P."/>
            <person name="Zhang Y."/>
            <person name="Cai C."/>
            <person name="Xu Y."/>
            <person name="Wang K."/>
            <person name="Zhou Z."/>
            <person name="Wang C."/>
            <person name="Geng S."/>
            <person name="Li B."/>
            <person name="Dong Q."/>
            <person name="Hou Y."/>
            <person name="Wang H."/>
            <person name="Ai P."/>
            <person name="Liu Z."/>
            <person name="Yi F."/>
            <person name="Sun M."/>
            <person name="An G."/>
            <person name="Cheng J."/>
            <person name="Zhang Y."/>
            <person name="Shi Q."/>
            <person name="Xie Y."/>
            <person name="Shi X."/>
            <person name="Chang Y."/>
            <person name="Huang F."/>
            <person name="Chen Y."/>
            <person name="Hong S."/>
            <person name="Mi L."/>
            <person name="Sun Q."/>
            <person name="Zhang L."/>
            <person name="Zhou B."/>
            <person name="Peng R."/>
            <person name="Zhang X."/>
            <person name="Liu F."/>
        </authorList>
    </citation>
    <scope>NUCLEOTIDE SEQUENCE [LARGE SCALE GENOMIC DNA]</scope>
    <source>
        <strain evidence="8">cv. PA1801</strain>
    </source>
</reference>
<dbReference type="InterPro" id="IPR036397">
    <property type="entry name" value="RNaseH_sf"/>
</dbReference>
<dbReference type="InterPro" id="IPR013103">
    <property type="entry name" value="RVT_2"/>
</dbReference>
<dbReference type="EMBL" id="SMMG02000003">
    <property type="protein sequence ID" value="KAA3481454.1"/>
    <property type="molecule type" value="Genomic_DNA"/>
</dbReference>
<dbReference type="Proteomes" id="UP000325315">
    <property type="component" value="Unassembled WGS sequence"/>
</dbReference>
<comment type="caution">
    <text evidence="7">The sequence shown here is derived from an EMBL/GenBank/DDBJ whole genome shotgun (WGS) entry which is preliminary data.</text>
</comment>
<dbReference type="GO" id="GO:0004190">
    <property type="term" value="F:aspartic-type endopeptidase activity"/>
    <property type="evidence" value="ECO:0007669"/>
    <property type="project" value="UniProtKB-KW"/>
</dbReference>
<keyword evidence="2" id="KW-0479">Metal-binding</keyword>
<dbReference type="PANTHER" id="PTHR42648">
    <property type="entry name" value="TRANSPOSASE, PUTATIVE-RELATED"/>
    <property type="match status" value="1"/>
</dbReference>
<organism evidence="7 8">
    <name type="scientific">Gossypium australe</name>
    <dbReference type="NCBI Taxonomy" id="47621"/>
    <lineage>
        <taxon>Eukaryota</taxon>
        <taxon>Viridiplantae</taxon>
        <taxon>Streptophyta</taxon>
        <taxon>Embryophyta</taxon>
        <taxon>Tracheophyta</taxon>
        <taxon>Spermatophyta</taxon>
        <taxon>Magnoliopsida</taxon>
        <taxon>eudicotyledons</taxon>
        <taxon>Gunneridae</taxon>
        <taxon>Pentapetalae</taxon>
        <taxon>rosids</taxon>
        <taxon>malvids</taxon>
        <taxon>Malvales</taxon>
        <taxon>Malvaceae</taxon>
        <taxon>Malvoideae</taxon>
        <taxon>Gossypium</taxon>
    </lineage>
</organism>
<dbReference type="InterPro" id="IPR039537">
    <property type="entry name" value="Retrotran_Ty1/copia-like"/>
</dbReference>
<keyword evidence="8" id="KW-1185">Reference proteome</keyword>